<proteinExistence type="predicted"/>
<keyword evidence="2" id="KW-1185">Reference proteome</keyword>
<dbReference type="Proteomes" id="UP000327013">
    <property type="component" value="Chromosome 7"/>
</dbReference>
<evidence type="ECO:0000313" key="2">
    <source>
        <dbReference type="Proteomes" id="UP000327013"/>
    </source>
</evidence>
<sequence length="74" mass="8333">MFGAITASDGVIFSLSAISLHQRGELGSSLAITVRRVHHRHHPWSLTPPILTVCQVRHFDLGKDFHVLHFGFEF</sequence>
<reference evidence="1 2" key="1">
    <citation type="submission" date="2019-06" db="EMBL/GenBank/DDBJ databases">
        <title>A chromosomal-level reference genome of Carpinus fangiana (Coryloideae, Betulaceae).</title>
        <authorList>
            <person name="Yang X."/>
            <person name="Wang Z."/>
            <person name="Zhang L."/>
            <person name="Hao G."/>
            <person name="Liu J."/>
            <person name="Yang Y."/>
        </authorList>
    </citation>
    <scope>NUCLEOTIDE SEQUENCE [LARGE SCALE GENOMIC DNA]</scope>
    <source>
        <strain evidence="1">Cfa_2016G</strain>
        <tissue evidence="1">Leaf</tissue>
    </source>
</reference>
<accession>A0A5N6RKB5</accession>
<protein>
    <submittedName>
        <fullName evidence="1">Uncharacterized protein</fullName>
    </submittedName>
</protein>
<evidence type="ECO:0000313" key="1">
    <source>
        <dbReference type="EMBL" id="KAE8099778.1"/>
    </source>
</evidence>
<organism evidence="1 2">
    <name type="scientific">Carpinus fangiana</name>
    <dbReference type="NCBI Taxonomy" id="176857"/>
    <lineage>
        <taxon>Eukaryota</taxon>
        <taxon>Viridiplantae</taxon>
        <taxon>Streptophyta</taxon>
        <taxon>Embryophyta</taxon>
        <taxon>Tracheophyta</taxon>
        <taxon>Spermatophyta</taxon>
        <taxon>Magnoliopsida</taxon>
        <taxon>eudicotyledons</taxon>
        <taxon>Gunneridae</taxon>
        <taxon>Pentapetalae</taxon>
        <taxon>rosids</taxon>
        <taxon>fabids</taxon>
        <taxon>Fagales</taxon>
        <taxon>Betulaceae</taxon>
        <taxon>Carpinus</taxon>
    </lineage>
</organism>
<dbReference type="EMBL" id="CM017327">
    <property type="protein sequence ID" value="KAE8099778.1"/>
    <property type="molecule type" value="Genomic_DNA"/>
</dbReference>
<name>A0A5N6RKB5_9ROSI</name>
<dbReference type="AlphaFoldDB" id="A0A5N6RKB5"/>
<gene>
    <name evidence="1" type="ORF">FH972_017732</name>
</gene>